<name>A0ABT2R5E3_9GAMM</name>
<reference evidence="2" key="1">
    <citation type="submission" date="2012-09" db="EMBL/GenBank/DDBJ databases">
        <title>Genome Sequence of alkane-degrading Bacterium Alcanivorax balearicus MACL04.</title>
        <authorList>
            <person name="Lai Q."/>
            <person name="Shao Z."/>
        </authorList>
    </citation>
    <scope>NUCLEOTIDE SEQUENCE</scope>
    <source>
        <strain evidence="2">MACL04</strain>
    </source>
</reference>
<keyword evidence="3" id="KW-1185">Reference proteome</keyword>
<accession>A0ABT2R5E3</accession>
<evidence type="ECO:0000313" key="3">
    <source>
        <dbReference type="Proteomes" id="UP001064106"/>
    </source>
</evidence>
<evidence type="ECO:0000313" key="2">
    <source>
        <dbReference type="EMBL" id="MCU5784993.1"/>
    </source>
</evidence>
<dbReference type="Proteomes" id="UP001064106">
    <property type="component" value="Unassembled WGS sequence"/>
</dbReference>
<dbReference type="EMBL" id="ARXS01000073">
    <property type="protein sequence ID" value="MCU5784993.1"/>
    <property type="molecule type" value="Genomic_DNA"/>
</dbReference>
<comment type="caution">
    <text evidence="2">The sequence shown here is derived from an EMBL/GenBank/DDBJ whole genome shotgun (WGS) entry which is preliminary data.</text>
</comment>
<proteinExistence type="predicted"/>
<organism evidence="2 3">
    <name type="scientific">Alloalcanivorax balearicus MACL04</name>
    <dbReference type="NCBI Taxonomy" id="1177182"/>
    <lineage>
        <taxon>Bacteria</taxon>
        <taxon>Pseudomonadati</taxon>
        <taxon>Pseudomonadota</taxon>
        <taxon>Gammaproteobacteria</taxon>
        <taxon>Oceanospirillales</taxon>
        <taxon>Alcanivoracaceae</taxon>
        <taxon>Alloalcanivorax</taxon>
    </lineage>
</organism>
<protein>
    <submittedName>
        <fullName evidence="2">Uncharacterized protein</fullName>
    </submittedName>
</protein>
<feature type="region of interest" description="Disordered" evidence="1">
    <location>
        <begin position="1"/>
        <end position="25"/>
    </location>
</feature>
<feature type="non-terminal residue" evidence="2">
    <location>
        <position position="1"/>
    </location>
</feature>
<sequence length="57" mass="6457">EHIRRYMEEGGPPLQPGDQLRKVNHDKLPEFPPEVVEAAGGPALTEAELLQWTRPQQ</sequence>
<gene>
    <name evidence="2" type="ORF">MA04_04293</name>
</gene>
<evidence type="ECO:0000256" key="1">
    <source>
        <dbReference type="SAM" id="MobiDB-lite"/>
    </source>
</evidence>